<proteinExistence type="predicted"/>
<name>A0A1E1W5M5_PECGO</name>
<feature type="non-terminal residue" evidence="1">
    <location>
        <position position="1"/>
    </location>
</feature>
<dbReference type="EMBL" id="GDQN01008778">
    <property type="protein sequence ID" value="JAT82276.1"/>
    <property type="molecule type" value="Transcribed_RNA"/>
</dbReference>
<accession>A0A1E1W5M5</accession>
<sequence length="107" mass="12587">YDLINQAIFEDEIKEAEQKWLKEHKSDIKKHPREYKKPFKVVALKPLYSNEIDESAVLTDENIDINNYYGRDVDLSNENPEDFKNASKIKLPKKKLINTSFVNEKTS</sequence>
<organism evidence="1">
    <name type="scientific">Pectinophora gossypiella</name>
    <name type="common">Cotton pink bollworm</name>
    <name type="synonym">Depressaria gossypiella</name>
    <dbReference type="NCBI Taxonomy" id="13191"/>
    <lineage>
        <taxon>Eukaryota</taxon>
        <taxon>Metazoa</taxon>
        <taxon>Ecdysozoa</taxon>
        <taxon>Arthropoda</taxon>
        <taxon>Hexapoda</taxon>
        <taxon>Insecta</taxon>
        <taxon>Pterygota</taxon>
        <taxon>Neoptera</taxon>
        <taxon>Endopterygota</taxon>
        <taxon>Lepidoptera</taxon>
        <taxon>Glossata</taxon>
        <taxon>Ditrysia</taxon>
        <taxon>Gelechioidea</taxon>
        <taxon>Gelechiidae</taxon>
        <taxon>Apatetrinae</taxon>
        <taxon>Pectinophora</taxon>
    </lineage>
</organism>
<gene>
    <name evidence="1" type="ORF">g.2633</name>
</gene>
<feature type="non-terminal residue" evidence="1">
    <location>
        <position position="107"/>
    </location>
</feature>
<protein>
    <submittedName>
        <fullName evidence="1">Uncharacterized protein</fullName>
    </submittedName>
</protein>
<reference evidence="1" key="1">
    <citation type="submission" date="2015-09" db="EMBL/GenBank/DDBJ databases">
        <title>De novo assembly of Pectinophora gossypiella (Pink Bollworm) gut transcriptome.</title>
        <authorList>
            <person name="Tassone E.E."/>
        </authorList>
    </citation>
    <scope>NUCLEOTIDE SEQUENCE</scope>
</reference>
<evidence type="ECO:0000313" key="1">
    <source>
        <dbReference type="EMBL" id="JAT82276.1"/>
    </source>
</evidence>
<dbReference type="AlphaFoldDB" id="A0A1E1W5M5"/>